<evidence type="ECO:0008006" key="4">
    <source>
        <dbReference type="Google" id="ProtNLM"/>
    </source>
</evidence>
<protein>
    <recommendedName>
        <fullName evidence="4">YfhD family protein</fullName>
    </recommendedName>
</protein>
<dbReference type="EMBL" id="JAMDLW010000009">
    <property type="protein sequence ID" value="MCY9519652.1"/>
    <property type="molecule type" value="Genomic_DNA"/>
</dbReference>
<reference evidence="2 3" key="1">
    <citation type="submission" date="2022-05" db="EMBL/GenBank/DDBJ databases">
        <title>Genome Sequencing of Bee-Associated Microbes.</title>
        <authorList>
            <person name="Dunlap C."/>
        </authorList>
    </citation>
    <scope>NUCLEOTIDE SEQUENCE [LARGE SCALE GENOMIC DNA]</scope>
    <source>
        <strain evidence="2 3">NRRL NRS-1438</strain>
    </source>
</reference>
<dbReference type="Proteomes" id="UP001207626">
    <property type="component" value="Unassembled WGS sequence"/>
</dbReference>
<proteinExistence type="predicted"/>
<feature type="compositionally biased region" description="Basic and acidic residues" evidence="1">
    <location>
        <begin position="1"/>
        <end position="10"/>
    </location>
</feature>
<accession>A0ABT4DQM0</accession>
<keyword evidence="3" id="KW-1185">Reference proteome</keyword>
<sequence length="52" mass="5737">MDNTHDKATKAEVQSTKLNKMPVVNNEDTEFSSEVTDAQRQAANRSAEAAKE</sequence>
<gene>
    <name evidence="2" type="ORF">M5X09_08145</name>
</gene>
<dbReference type="RefSeq" id="WP_268601084.1">
    <property type="nucleotide sequence ID" value="NZ_JAMDLV010000006.1"/>
</dbReference>
<evidence type="ECO:0000313" key="3">
    <source>
        <dbReference type="Proteomes" id="UP001207626"/>
    </source>
</evidence>
<name>A0ABT4DQM0_9BACL</name>
<evidence type="ECO:0000256" key="1">
    <source>
        <dbReference type="SAM" id="MobiDB-lite"/>
    </source>
</evidence>
<feature type="region of interest" description="Disordered" evidence="1">
    <location>
        <begin position="1"/>
        <end position="52"/>
    </location>
</feature>
<evidence type="ECO:0000313" key="2">
    <source>
        <dbReference type="EMBL" id="MCY9519652.1"/>
    </source>
</evidence>
<organism evidence="2 3">
    <name type="scientific">Paenibacillus apiarius</name>
    <dbReference type="NCBI Taxonomy" id="46240"/>
    <lineage>
        <taxon>Bacteria</taxon>
        <taxon>Bacillati</taxon>
        <taxon>Bacillota</taxon>
        <taxon>Bacilli</taxon>
        <taxon>Bacillales</taxon>
        <taxon>Paenibacillaceae</taxon>
        <taxon>Paenibacillus</taxon>
    </lineage>
</organism>
<comment type="caution">
    <text evidence="2">The sequence shown here is derived from an EMBL/GenBank/DDBJ whole genome shotgun (WGS) entry which is preliminary data.</text>
</comment>
<feature type="compositionally biased region" description="Polar residues" evidence="1">
    <location>
        <begin position="32"/>
        <end position="44"/>
    </location>
</feature>